<keyword evidence="7" id="KW-1185">Reference proteome</keyword>
<feature type="domain" description="Sushi" evidence="5">
    <location>
        <begin position="363"/>
        <end position="422"/>
    </location>
</feature>
<comment type="caution">
    <text evidence="4">Lacks conserved residue(s) required for the propagation of feature annotation.</text>
</comment>
<feature type="disulfide bond" evidence="4">
    <location>
        <begin position="393"/>
        <end position="420"/>
    </location>
</feature>
<dbReference type="InterPro" id="IPR051277">
    <property type="entry name" value="SEZ6_CSMD_C4BPB_Regulators"/>
</dbReference>
<keyword evidence="2" id="KW-0677">Repeat</keyword>
<name>A0A9P0E0A9_DIABA</name>
<organism evidence="6 7">
    <name type="scientific">Diabrotica balteata</name>
    <name type="common">Banded cucumber beetle</name>
    <dbReference type="NCBI Taxonomy" id="107213"/>
    <lineage>
        <taxon>Eukaryota</taxon>
        <taxon>Metazoa</taxon>
        <taxon>Ecdysozoa</taxon>
        <taxon>Arthropoda</taxon>
        <taxon>Hexapoda</taxon>
        <taxon>Insecta</taxon>
        <taxon>Pterygota</taxon>
        <taxon>Neoptera</taxon>
        <taxon>Endopterygota</taxon>
        <taxon>Coleoptera</taxon>
        <taxon>Polyphaga</taxon>
        <taxon>Cucujiformia</taxon>
        <taxon>Chrysomeloidea</taxon>
        <taxon>Chrysomelidae</taxon>
        <taxon>Galerucinae</taxon>
        <taxon>Diabroticina</taxon>
        <taxon>Diabroticites</taxon>
        <taxon>Diabrotica</taxon>
    </lineage>
</organism>
<feature type="disulfide bond" evidence="4">
    <location>
        <begin position="82"/>
        <end position="109"/>
    </location>
</feature>
<proteinExistence type="predicted"/>
<evidence type="ECO:0000256" key="1">
    <source>
        <dbReference type="ARBA" id="ARBA00022729"/>
    </source>
</evidence>
<evidence type="ECO:0000256" key="2">
    <source>
        <dbReference type="ARBA" id="ARBA00022737"/>
    </source>
</evidence>
<feature type="non-terminal residue" evidence="6">
    <location>
        <position position="1"/>
    </location>
</feature>
<dbReference type="SMART" id="SM00032">
    <property type="entry name" value="CCP"/>
    <property type="match status" value="5"/>
</dbReference>
<dbReference type="InterPro" id="IPR000436">
    <property type="entry name" value="Sushi_SCR_CCP_dom"/>
</dbReference>
<dbReference type="PROSITE" id="PS50923">
    <property type="entry name" value="SUSHI"/>
    <property type="match status" value="4"/>
</dbReference>
<feature type="domain" description="Sushi" evidence="5">
    <location>
        <begin position="45"/>
        <end position="111"/>
    </location>
</feature>
<evidence type="ECO:0000313" key="7">
    <source>
        <dbReference type="Proteomes" id="UP001153709"/>
    </source>
</evidence>
<dbReference type="CDD" id="cd00033">
    <property type="entry name" value="CCP"/>
    <property type="match status" value="3"/>
</dbReference>
<accession>A0A9P0E0A9</accession>
<protein>
    <recommendedName>
        <fullName evidence="5">Sushi domain-containing protein</fullName>
    </recommendedName>
</protein>
<dbReference type="Gene3D" id="2.10.70.10">
    <property type="entry name" value="Complement Module, domain 1"/>
    <property type="match status" value="4"/>
</dbReference>
<keyword evidence="3 4" id="KW-1015">Disulfide bond</keyword>
<dbReference type="Pfam" id="PF00084">
    <property type="entry name" value="Sushi"/>
    <property type="match status" value="3"/>
</dbReference>
<dbReference type="EMBL" id="OU898282">
    <property type="protein sequence ID" value="CAH1282733.1"/>
    <property type="molecule type" value="Genomic_DNA"/>
</dbReference>
<keyword evidence="4" id="KW-0768">Sushi</keyword>
<evidence type="ECO:0000256" key="3">
    <source>
        <dbReference type="ARBA" id="ARBA00023157"/>
    </source>
</evidence>
<dbReference type="InterPro" id="IPR036179">
    <property type="entry name" value="Ig-like_dom_sf"/>
</dbReference>
<evidence type="ECO:0000256" key="4">
    <source>
        <dbReference type="PROSITE-ProRule" id="PRU00302"/>
    </source>
</evidence>
<gene>
    <name evidence="6" type="ORF">DIABBA_LOCUS10310</name>
</gene>
<feature type="disulfide bond" evidence="4">
    <location>
        <begin position="333"/>
        <end position="360"/>
    </location>
</feature>
<evidence type="ECO:0000313" key="6">
    <source>
        <dbReference type="EMBL" id="CAH1282733.1"/>
    </source>
</evidence>
<dbReference type="PANTHER" id="PTHR45656">
    <property type="entry name" value="PROTEIN CBR-CLEC-78"/>
    <property type="match status" value="1"/>
</dbReference>
<feature type="domain" description="Sushi" evidence="5">
    <location>
        <begin position="305"/>
        <end position="362"/>
    </location>
</feature>
<dbReference type="SUPFAM" id="SSF57535">
    <property type="entry name" value="Complement control module/SCR domain"/>
    <property type="match status" value="3"/>
</dbReference>
<dbReference type="OrthoDB" id="5804959at2759"/>
<feature type="domain" description="Sushi" evidence="5">
    <location>
        <begin position="423"/>
        <end position="481"/>
    </location>
</feature>
<dbReference type="AlphaFoldDB" id="A0A9P0E0A9"/>
<dbReference type="SUPFAM" id="SSF48726">
    <property type="entry name" value="Immunoglobulin"/>
    <property type="match status" value="1"/>
</dbReference>
<reference evidence="6" key="1">
    <citation type="submission" date="2022-01" db="EMBL/GenBank/DDBJ databases">
        <authorList>
            <person name="King R."/>
        </authorList>
    </citation>
    <scope>NUCLEOTIDE SEQUENCE</scope>
</reference>
<feature type="disulfide bond" evidence="4">
    <location>
        <begin position="452"/>
        <end position="479"/>
    </location>
</feature>
<dbReference type="InterPro" id="IPR035976">
    <property type="entry name" value="Sushi/SCR/CCP_sf"/>
</dbReference>
<dbReference type="Proteomes" id="UP001153709">
    <property type="component" value="Chromosome 7"/>
</dbReference>
<evidence type="ECO:0000259" key="5">
    <source>
        <dbReference type="PROSITE" id="PS50923"/>
    </source>
</evidence>
<dbReference type="PANTHER" id="PTHR45656:SF4">
    <property type="entry name" value="PROTEIN CBR-CLEC-78"/>
    <property type="match status" value="1"/>
</dbReference>
<sequence>ELEPKVPTCSPSSVGGKVETQYLGGSDIVKGGEITVIQYGNSGGNACGPPAKVRGSLIYRNGHPIVDDENNFPDGSEVTFNCIESIMGEKTTWKIICEDGSWIGRSLNCDTDDIAGTQIINNNSTCIFRNQEPNVISFFNDQQIREEVVEFPAGAILISRCVDIGKFAMIGPNKRRCMGGEWDGVKPACFGLNQANDYSMEKPPTILFRHQLGPIAQSNEGKLIVYPGTILHMECLWIRRFGNPKWTISHDYRKYPEGWSTDPGRDPQLEYRLSIFHASKDDSGLFTCVTPARYTHSVEIEVKAIHCPVVPQRRGLTVNTQSTKMNTRLKFSCINGNALIGAPEVVCLPSGNWSSPFPICESIECGEVGVVLSDHLKVLVVSREVGGRAIFSCDSGFGLRGPAETICQASGDWATPFPTCEEVHCDNPNAPENGYIQGTGPYKAGDVVQINCNPDYMMEGQPIIACQENSRWSGKMPKCKLSIIP</sequence>
<keyword evidence="1" id="KW-0732">Signal</keyword>